<gene>
    <name evidence="2" type="ORF">UFOPK3401_01031</name>
</gene>
<protein>
    <submittedName>
        <fullName evidence="2">Unannotated protein</fullName>
    </submittedName>
</protein>
<proteinExistence type="predicted"/>
<feature type="domain" description="Glyoxalase/fosfomycin resistance/dioxygenase" evidence="1">
    <location>
        <begin position="11"/>
        <end position="131"/>
    </location>
</feature>
<reference evidence="2" key="1">
    <citation type="submission" date="2020-05" db="EMBL/GenBank/DDBJ databases">
        <authorList>
            <person name="Chiriac C."/>
            <person name="Salcher M."/>
            <person name="Ghai R."/>
            <person name="Kavagutti S V."/>
        </authorList>
    </citation>
    <scope>NUCLEOTIDE SEQUENCE</scope>
</reference>
<dbReference type="Pfam" id="PF00903">
    <property type="entry name" value="Glyoxalase"/>
    <property type="match status" value="1"/>
</dbReference>
<dbReference type="InterPro" id="IPR004360">
    <property type="entry name" value="Glyas_Fos-R_dOase_dom"/>
</dbReference>
<evidence type="ECO:0000313" key="2">
    <source>
        <dbReference type="EMBL" id="CAB4875109.1"/>
    </source>
</evidence>
<dbReference type="SUPFAM" id="SSF54593">
    <property type="entry name" value="Glyoxalase/Bleomycin resistance protein/Dihydroxybiphenyl dioxygenase"/>
    <property type="match status" value="1"/>
</dbReference>
<sequence>MSQFPADLMATIRCSSTALTMQWLTAMFGLREHVARQAPDGRIVHAEMIHGTNGMLILGDIAIPSEVQRFAVQPGKASTYLVMSETDVEAAFTRVQASAASGECEVVLELDRPAYGGATFTCADRDGHYWTIGSYRPSM</sequence>
<dbReference type="EMBL" id="CAFBLM010000046">
    <property type="protein sequence ID" value="CAB4875109.1"/>
    <property type="molecule type" value="Genomic_DNA"/>
</dbReference>
<dbReference type="InterPro" id="IPR029068">
    <property type="entry name" value="Glyas_Bleomycin-R_OHBP_Dase"/>
</dbReference>
<accession>A0A6J7E3I8</accession>
<name>A0A6J7E3I8_9ZZZZ</name>
<dbReference type="AlphaFoldDB" id="A0A6J7E3I8"/>
<dbReference type="Gene3D" id="3.10.180.10">
    <property type="entry name" value="2,3-Dihydroxybiphenyl 1,2-Dioxygenase, domain 1"/>
    <property type="match status" value="1"/>
</dbReference>
<organism evidence="2">
    <name type="scientific">freshwater metagenome</name>
    <dbReference type="NCBI Taxonomy" id="449393"/>
    <lineage>
        <taxon>unclassified sequences</taxon>
        <taxon>metagenomes</taxon>
        <taxon>ecological metagenomes</taxon>
    </lineage>
</organism>
<evidence type="ECO:0000259" key="1">
    <source>
        <dbReference type="Pfam" id="PF00903"/>
    </source>
</evidence>